<dbReference type="PANTHER" id="PTHR21277">
    <property type="entry name" value="TRANSCRIPTIONAL ADAPTER 1"/>
    <property type="match status" value="1"/>
</dbReference>
<evidence type="ECO:0008006" key="4">
    <source>
        <dbReference type="Google" id="ProtNLM"/>
    </source>
</evidence>
<accession>A0A3L6RCE2</accession>
<gene>
    <name evidence="2" type="ORF">C2845_PM06G32240</name>
</gene>
<evidence type="ECO:0000313" key="3">
    <source>
        <dbReference type="Proteomes" id="UP000275267"/>
    </source>
</evidence>
<dbReference type="STRING" id="4540.A0A3L6RCE2"/>
<feature type="region of interest" description="Disordered" evidence="1">
    <location>
        <begin position="182"/>
        <end position="238"/>
    </location>
</feature>
<protein>
    <recommendedName>
        <fullName evidence="4">Transcriptional adapter 1</fullName>
    </recommendedName>
</protein>
<dbReference type="GO" id="GO:0006357">
    <property type="term" value="P:regulation of transcription by RNA polymerase II"/>
    <property type="evidence" value="ECO:0007669"/>
    <property type="project" value="TreeGrafter"/>
</dbReference>
<reference evidence="3" key="1">
    <citation type="journal article" date="2019" name="Nat. Commun.">
        <title>The genome of broomcorn millet.</title>
        <authorList>
            <person name="Zou C."/>
            <person name="Miki D."/>
            <person name="Li D."/>
            <person name="Tang Q."/>
            <person name="Xiao L."/>
            <person name="Rajput S."/>
            <person name="Deng P."/>
            <person name="Jia W."/>
            <person name="Huang R."/>
            <person name="Zhang M."/>
            <person name="Sun Y."/>
            <person name="Hu J."/>
            <person name="Fu X."/>
            <person name="Schnable P.S."/>
            <person name="Li F."/>
            <person name="Zhang H."/>
            <person name="Feng B."/>
            <person name="Zhu X."/>
            <person name="Liu R."/>
            <person name="Schnable J.C."/>
            <person name="Zhu J.-K."/>
            <person name="Zhang H."/>
        </authorList>
    </citation>
    <scope>NUCLEOTIDE SEQUENCE [LARGE SCALE GENOMIC DNA]</scope>
</reference>
<dbReference type="Proteomes" id="UP000275267">
    <property type="component" value="Unassembled WGS sequence"/>
</dbReference>
<dbReference type="PANTHER" id="PTHR21277:SF44">
    <property type="entry name" value="TRANSCRIPTIONAL REGULATOR OF RNA POLII, SAGA, SUBUNIT"/>
    <property type="match status" value="1"/>
</dbReference>
<dbReference type="GO" id="GO:0000124">
    <property type="term" value="C:SAGA complex"/>
    <property type="evidence" value="ECO:0007669"/>
    <property type="project" value="TreeGrafter"/>
</dbReference>
<dbReference type="Pfam" id="PF12767">
    <property type="entry name" value="SAGA-Tad1"/>
    <property type="match status" value="1"/>
</dbReference>
<dbReference type="AlphaFoldDB" id="A0A3L6RCE2"/>
<dbReference type="GO" id="GO:0003713">
    <property type="term" value="F:transcription coactivator activity"/>
    <property type="evidence" value="ECO:0007669"/>
    <property type="project" value="TreeGrafter"/>
</dbReference>
<feature type="compositionally biased region" description="Polar residues" evidence="1">
    <location>
        <begin position="185"/>
        <end position="205"/>
    </location>
</feature>
<organism evidence="2 3">
    <name type="scientific">Panicum miliaceum</name>
    <name type="common">Proso millet</name>
    <name type="synonym">Broomcorn millet</name>
    <dbReference type="NCBI Taxonomy" id="4540"/>
    <lineage>
        <taxon>Eukaryota</taxon>
        <taxon>Viridiplantae</taxon>
        <taxon>Streptophyta</taxon>
        <taxon>Embryophyta</taxon>
        <taxon>Tracheophyta</taxon>
        <taxon>Spermatophyta</taxon>
        <taxon>Magnoliopsida</taxon>
        <taxon>Liliopsida</taxon>
        <taxon>Poales</taxon>
        <taxon>Poaceae</taxon>
        <taxon>PACMAD clade</taxon>
        <taxon>Panicoideae</taxon>
        <taxon>Panicodae</taxon>
        <taxon>Paniceae</taxon>
        <taxon>Panicinae</taxon>
        <taxon>Panicum</taxon>
        <taxon>Panicum sect. Panicum</taxon>
    </lineage>
</organism>
<keyword evidence="3" id="KW-1185">Reference proteome</keyword>
<dbReference type="InterPro" id="IPR024738">
    <property type="entry name" value="Hfi1/Tada1"/>
</dbReference>
<name>A0A3L6RCE2_PANMI</name>
<dbReference type="OrthoDB" id="10264870at2759"/>
<sequence>MSPRISFISSQFLAPCPNPRRRFGPSSPGFAAGSLPARACSELGSEGRSLLERSLRAASSAAADRWSPRAAAPPRVCSSPELLGGIVRGAAFGAAVGEMQPPHKKFARVDTLELKAQIIKRLGHQRAELYFHSLRRFLGCQLSKDEFEKICVAAFGKENIKLHNFLVRSILGNACTADGPPLSKQAPTGNSQTSTVSNGTLTNSLLPARRGRPLAKRFGDKPSPIGKSPLGPPGAGEFVSAGSKALQEVISVEDGEEVDQARGSPVCVQSQSPIRAPLGVQKAQNSQPSTSCSLDVCYNSGELPDSQSLSKLLEDRLKAQGLSVPKECADVLNSGLNVYMSQMLKACLGVARARGNNMRMRQPNGCTAAAVSSGRNNSFPTESGCSYQASLLDLWTAVQSNGRLVGHGLQREKIASHLQNS</sequence>
<evidence type="ECO:0000313" key="2">
    <source>
        <dbReference type="EMBL" id="RLN00333.1"/>
    </source>
</evidence>
<dbReference type="EMBL" id="PQIB02000009">
    <property type="protein sequence ID" value="RLN00333.1"/>
    <property type="molecule type" value="Genomic_DNA"/>
</dbReference>
<comment type="caution">
    <text evidence="2">The sequence shown here is derived from an EMBL/GenBank/DDBJ whole genome shotgun (WGS) entry which is preliminary data.</text>
</comment>
<proteinExistence type="predicted"/>
<evidence type="ECO:0000256" key="1">
    <source>
        <dbReference type="SAM" id="MobiDB-lite"/>
    </source>
</evidence>